<keyword evidence="1" id="KW-0805">Transcription regulation</keyword>
<dbReference type="EMBL" id="JAPDDP010000067">
    <property type="protein sequence ID" value="MDA0184085.1"/>
    <property type="molecule type" value="Genomic_DNA"/>
</dbReference>
<dbReference type="InterPro" id="IPR016032">
    <property type="entry name" value="Sig_transdc_resp-reg_C-effctor"/>
</dbReference>
<dbReference type="SMART" id="SM00421">
    <property type="entry name" value="HTH_LUXR"/>
    <property type="match status" value="1"/>
</dbReference>
<dbReference type="RefSeq" id="WP_270028503.1">
    <property type="nucleotide sequence ID" value="NZ_JAPDDP010000067.1"/>
</dbReference>
<comment type="caution">
    <text evidence="6">The sequence shown here is derived from an EMBL/GenBank/DDBJ whole genome shotgun (WGS) entry which is preliminary data.</text>
</comment>
<protein>
    <submittedName>
        <fullName evidence="6">Helix-turn-helix transcriptional regulator</fullName>
    </submittedName>
</protein>
<dbReference type="GO" id="GO:0003677">
    <property type="term" value="F:DNA binding"/>
    <property type="evidence" value="ECO:0007669"/>
    <property type="project" value="UniProtKB-KW"/>
</dbReference>
<feature type="region of interest" description="Disordered" evidence="4">
    <location>
        <begin position="329"/>
        <end position="354"/>
    </location>
</feature>
<dbReference type="PRINTS" id="PR00038">
    <property type="entry name" value="HTHLUXR"/>
</dbReference>
<feature type="domain" description="HTH luxR-type" evidence="5">
    <location>
        <begin position="444"/>
        <end position="504"/>
    </location>
</feature>
<dbReference type="Pfam" id="PF00196">
    <property type="entry name" value="GerE"/>
    <property type="match status" value="1"/>
</dbReference>
<dbReference type="PROSITE" id="PS00622">
    <property type="entry name" value="HTH_LUXR_1"/>
    <property type="match status" value="1"/>
</dbReference>
<dbReference type="InterPro" id="IPR036388">
    <property type="entry name" value="WH-like_DNA-bd_sf"/>
</dbReference>
<evidence type="ECO:0000256" key="4">
    <source>
        <dbReference type="SAM" id="MobiDB-lite"/>
    </source>
</evidence>
<proteinExistence type="predicted"/>
<keyword evidence="7" id="KW-1185">Reference proteome</keyword>
<dbReference type="CDD" id="cd06170">
    <property type="entry name" value="LuxR_C_like"/>
    <property type="match status" value="1"/>
</dbReference>
<dbReference type="AlphaFoldDB" id="A0A9X3SDU5"/>
<evidence type="ECO:0000313" key="7">
    <source>
        <dbReference type="Proteomes" id="UP001147653"/>
    </source>
</evidence>
<organism evidence="6 7">
    <name type="scientific">Solirubrobacter phytolaccae</name>
    <dbReference type="NCBI Taxonomy" id="1404360"/>
    <lineage>
        <taxon>Bacteria</taxon>
        <taxon>Bacillati</taxon>
        <taxon>Actinomycetota</taxon>
        <taxon>Thermoleophilia</taxon>
        <taxon>Solirubrobacterales</taxon>
        <taxon>Solirubrobacteraceae</taxon>
        <taxon>Solirubrobacter</taxon>
    </lineage>
</organism>
<dbReference type="GO" id="GO:0006355">
    <property type="term" value="P:regulation of DNA-templated transcription"/>
    <property type="evidence" value="ECO:0007669"/>
    <property type="project" value="InterPro"/>
</dbReference>
<keyword evidence="2" id="KW-0238">DNA-binding</keyword>
<keyword evidence="3" id="KW-0804">Transcription</keyword>
<dbReference type="SUPFAM" id="SSF46894">
    <property type="entry name" value="C-terminal effector domain of the bipartite response regulators"/>
    <property type="match status" value="1"/>
</dbReference>
<evidence type="ECO:0000256" key="2">
    <source>
        <dbReference type="ARBA" id="ARBA00023125"/>
    </source>
</evidence>
<dbReference type="Gene3D" id="1.10.10.10">
    <property type="entry name" value="Winged helix-like DNA-binding domain superfamily/Winged helix DNA-binding domain"/>
    <property type="match status" value="1"/>
</dbReference>
<accession>A0A9X3SDU5</accession>
<sequence>GRADATPGDAAADIGARPGRADAADAEARKLALAYLAQRAYVLYFGVTQPGALRALLERAAGWWPDAAWRLQLDVVRMQLATHTGEFAAALERSAAALADPALDCGTRRHLEPLHAANLFFAGRCVESVERSSRPEVPLRGVADQIAFAVWLGNRLQTGVGWDELHAVLPGALADAVRAGDHGGAGLAALGLGTLAFAEGRLLDAERWLDESDFQLERRDAMHVLPITLALRAGVEVLLGHPDRAGEVRERLRGRLAVRPPLPTHGPYVEHAEAALSSDRAAAARALLAAADEHAGMAPLAAQLAYQALLLGASPARVAARLRGAATGSPAAGVASRPHADTGSAHAASAAPGPLAPTGLDSPLVAAYRLHADGLVAHDGQRLLQAADAFEAIGAAYFAQLASVDAARAFVAAGREDSARRAAARARSLHVPDQGGAAPLVDGLGGVAVQLTAREAQLSELAARGLSNAQIAERLVLSVRTVESHVYRAMQKLGVNDRHDLPLR</sequence>
<dbReference type="Proteomes" id="UP001147653">
    <property type="component" value="Unassembled WGS sequence"/>
</dbReference>
<name>A0A9X3SDU5_9ACTN</name>
<feature type="compositionally biased region" description="Low complexity" evidence="4">
    <location>
        <begin position="341"/>
        <end position="354"/>
    </location>
</feature>
<evidence type="ECO:0000256" key="1">
    <source>
        <dbReference type="ARBA" id="ARBA00023015"/>
    </source>
</evidence>
<evidence type="ECO:0000256" key="3">
    <source>
        <dbReference type="ARBA" id="ARBA00023163"/>
    </source>
</evidence>
<feature type="non-terminal residue" evidence="6">
    <location>
        <position position="1"/>
    </location>
</feature>
<dbReference type="PANTHER" id="PTHR44688:SF16">
    <property type="entry name" value="DNA-BINDING TRANSCRIPTIONAL ACTIVATOR DEVR_DOSR"/>
    <property type="match status" value="1"/>
</dbReference>
<dbReference type="PROSITE" id="PS50043">
    <property type="entry name" value="HTH_LUXR_2"/>
    <property type="match status" value="1"/>
</dbReference>
<evidence type="ECO:0000259" key="5">
    <source>
        <dbReference type="PROSITE" id="PS50043"/>
    </source>
</evidence>
<reference evidence="6" key="1">
    <citation type="submission" date="2022-10" db="EMBL/GenBank/DDBJ databases">
        <title>The WGS of Solirubrobacter phytolaccae KCTC 29190.</title>
        <authorList>
            <person name="Jiang Z."/>
        </authorList>
    </citation>
    <scope>NUCLEOTIDE SEQUENCE</scope>
    <source>
        <strain evidence="6">KCTC 29190</strain>
    </source>
</reference>
<dbReference type="InterPro" id="IPR000792">
    <property type="entry name" value="Tscrpt_reg_LuxR_C"/>
</dbReference>
<dbReference type="PANTHER" id="PTHR44688">
    <property type="entry name" value="DNA-BINDING TRANSCRIPTIONAL ACTIVATOR DEVR_DOSR"/>
    <property type="match status" value="1"/>
</dbReference>
<gene>
    <name evidence="6" type="ORF">OJ997_27500</name>
</gene>
<evidence type="ECO:0000313" key="6">
    <source>
        <dbReference type="EMBL" id="MDA0184085.1"/>
    </source>
</evidence>